<gene>
    <name evidence="2" type="ORF">PACLA_8A041721</name>
</gene>
<organism evidence="2 3">
    <name type="scientific">Paramuricea clavata</name>
    <name type="common">Red gorgonian</name>
    <name type="synonym">Violescent sea-whip</name>
    <dbReference type="NCBI Taxonomy" id="317549"/>
    <lineage>
        <taxon>Eukaryota</taxon>
        <taxon>Metazoa</taxon>
        <taxon>Cnidaria</taxon>
        <taxon>Anthozoa</taxon>
        <taxon>Octocorallia</taxon>
        <taxon>Malacalcyonacea</taxon>
        <taxon>Plexauridae</taxon>
        <taxon>Paramuricea</taxon>
    </lineage>
</organism>
<protein>
    <submittedName>
        <fullName evidence="2">Uncharacterized protein</fullName>
    </submittedName>
</protein>
<name>A0A7D9M3C9_PARCT</name>
<evidence type="ECO:0000313" key="2">
    <source>
        <dbReference type="EMBL" id="CAB4040932.1"/>
    </source>
</evidence>
<proteinExistence type="predicted"/>
<accession>A0A7D9M3C9</accession>
<keyword evidence="3" id="KW-1185">Reference proteome</keyword>
<feature type="compositionally biased region" description="Basic and acidic residues" evidence="1">
    <location>
        <begin position="33"/>
        <end position="48"/>
    </location>
</feature>
<sequence>ATPHSTTNISPSESLNNRKVKTMLPELPSTSKQEQKAMAEYDARKKEQPSGCQGKLNQTR</sequence>
<evidence type="ECO:0000256" key="1">
    <source>
        <dbReference type="SAM" id="MobiDB-lite"/>
    </source>
</evidence>
<feature type="non-terminal residue" evidence="2">
    <location>
        <position position="1"/>
    </location>
</feature>
<evidence type="ECO:0000313" key="3">
    <source>
        <dbReference type="Proteomes" id="UP001152795"/>
    </source>
</evidence>
<feature type="region of interest" description="Disordered" evidence="1">
    <location>
        <begin position="1"/>
        <end position="60"/>
    </location>
</feature>
<dbReference type="AlphaFoldDB" id="A0A7D9M3C9"/>
<comment type="caution">
    <text evidence="2">The sequence shown here is derived from an EMBL/GenBank/DDBJ whole genome shotgun (WGS) entry which is preliminary data.</text>
</comment>
<feature type="compositionally biased region" description="Polar residues" evidence="1">
    <location>
        <begin position="1"/>
        <end position="17"/>
    </location>
</feature>
<dbReference type="Proteomes" id="UP001152795">
    <property type="component" value="Unassembled WGS sequence"/>
</dbReference>
<dbReference type="EMBL" id="CACRXK020027485">
    <property type="protein sequence ID" value="CAB4040932.1"/>
    <property type="molecule type" value="Genomic_DNA"/>
</dbReference>
<reference evidence="2" key="1">
    <citation type="submission" date="2020-04" db="EMBL/GenBank/DDBJ databases">
        <authorList>
            <person name="Alioto T."/>
            <person name="Alioto T."/>
            <person name="Gomez Garrido J."/>
        </authorList>
    </citation>
    <scope>NUCLEOTIDE SEQUENCE</scope>
    <source>
        <strain evidence="2">A484AB</strain>
    </source>
</reference>